<proteinExistence type="inferred from homology"/>
<evidence type="ECO:0000256" key="9">
    <source>
        <dbReference type="ARBA" id="ARBA00023136"/>
    </source>
</evidence>
<evidence type="ECO:0000256" key="3">
    <source>
        <dbReference type="ARBA" id="ARBA00022676"/>
    </source>
</evidence>
<feature type="compositionally biased region" description="Basic and acidic residues" evidence="13">
    <location>
        <begin position="401"/>
        <end position="410"/>
    </location>
</feature>
<dbReference type="GO" id="GO:0000139">
    <property type="term" value="C:Golgi membrane"/>
    <property type="evidence" value="ECO:0007669"/>
    <property type="project" value="UniProtKB-SubCell"/>
</dbReference>
<organism evidence="14 15">
    <name type="scientific">Ananas comosus</name>
    <name type="common">Pineapple</name>
    <name type="synonym">Ananas ananas</name>
    <dbReference type="NCBI Taxonomy" id="4615"/>
    <lineage>
        <taxon>Eukaryota</taxon>
        <taxon>Viridiplantae</taxon>
        <taxon>Streptophyta</taxon>
        <taxon>Embryophyta</taxon>
        <taxon>Tracheophyta</taxon>
        <taxon>Spermatophyta</taxon>
        <taxon>Magnoliopsida</taxon>
        <taxon>Liliopsida</taxon>
        <taxon>Poales</taxon>
        <taxon>Bromeliaceae</taxon>
        <taxon>Bromelioideae</taxon>
        <taxon>Ananas</taxon>
    </lineage>
</organism>
<keyword evidence="8 12" id="KW-0333">Golgi apparatus</keyword>
<protein>
    <recommendedName>
        <fullName evidence="12">Glycosyltransferases</fullName>
        <ecNumber evidence="12">2.4.-.-</ecNumber>
    </recommendedName>
</protein>
<evidence type="ECO:0000256" key="13">
    <source>
        <dbReference type="SAM" id="MobiDB-lite"/>
    </source>
</evidence>
<dbReference type="GO" id="GO:0071555">
    <property type="term" value="P:cell wall organization"/>
    <property type="evidence" value="ECO:0007669"/>
    <property type="project" value="UniProtKB-KW"/>
</dbReference>
<evidence type="ECO:0000313" key="15">
    <source>
        <dbReference type="Proteomes" id="UP000092600"/>
    </source>
</evidence>
<gene>
    <name evidence="14" type="ORF">ACMD2_13794</name>
</gene>
<feature type="compositionally biased region" description="Basic residues" evidence="13">
    <location>
        <begin position="411"/>
        <end position="429"/>
    </location>
</feature>
<reference evidence="14 15" key="1">
    <citation type="journal article" date="2016" name="DNA Res.">
        <title>The draft genome of MD-2 pineapple using hybrid error correction of long reads.</title>
        <authorList>
            <person name="Redwan R.M."/>
            <person name="Saidin A."/>
            <person name="Kumar S.V."/>
        </authorList>
    </citation>
    <scope>NUCLEOTIDE SEQUENCE [LARGE SCALE GENOMIC DNA]</scope>
    <source>
        <strain evidence="15">cv. MD2</strain>
        <tissue evidence="14">Leaf</tissue>
    </source>
</reference>
<dbReference type="GO" id="GO:0010417">
    <property type="term" value="P:glucuronoxylan biosynthetic process"/>
    <property type="evidence" value="ECO:0007669"/>
    <property type="project" value="TreeGrafter"/>
</dbReference>
<evidence type="ECO:0000256" key="4">
    <source>
        <dbReference type="ARBA" id="ARBA00022679"/>
    </source>
</evidence>
<feature type="compositionally biased region" description="Low complexity" evidence="13">
    <location>
        <begin position="1"/>
        <end position="15"/>
    </location>
</feature>
<comment type="similarity">
    <text evidence="2 12">Belongs to the glycosyltransferase 43 family.</text>
</comment>
<dbReference type="InterPro" id="IPR029044">
    <property type="entry name" value="Nucleotide-diphossugar_trans"/>
</dbReference>
<dbReference type="GO" id="GO:0015018">
    <property type="term" value="F:galactosylgalactosylxylosylprotein 3-beta-glucuronosyltransferase activity"/>
    <property type="evidence" value="ECO:0007669"/>
    <property type="project" value="InterPro"/>
</dbReference>
<evidence type="ECO:0000313" key="14">
    <source>
        <dbReference type="EMBL" id="OAY71154.1"/>
    </source>
</evidence>
<sequence>MNPSSLLPLLLTPSPASSPSPRLPPLRLLLFLFLSPPPPLPHPLSLPSFYPSPPPPPPAASTRIVGGRHGISVRPSSSLPDPADTARAFRLLAAVHAEQRRRLLPTLAPPRRHPHHPRPPNSPSSPPSPTPPPPPFPLTWLLVEPPSPPRLRLRLHLRLASRSLPPPHPPPPIPRPPPHQCRRIPHAPPRPQRWMEGIVVFADDSNVHSLEFFDEVQKVKWMGAVSIGMLAHSGSSNEYKKEEEDGLPVPIQGPACNASGRLVGWHTFNSSRYAGKIATFAGEEGMVLPARMEWAGFVLDSRLVWEAAEGRPDWVRDLDEVGLDREGAESPLDLLKDAAAVEPLGDCGKKVMLWWLRAEARYDSKYPPGWIINPPLDIVVPAKQTPWPDAPPELPPLRTTSHHDHAEKRSAKSSRSSRPRHSSRSKRKRDSLVDSRSSPLSQRHILIQSTQNSY</sequence>
<dbReference type="SUPFAM" id="SSF53448">
    <property type="entry name" value="Nucleotide-diphospho-sugar transferases"/>
    <property type="match status" value="1"/>
</dbReference>
<dbReference type="Pfam" id="PF03360">
    <property type="entry name" value="Glyco_transf_43"/>
    <property type="match status" value="1"/>
</dbReference>
<name>A0A199V273_ANACO</name>
<dbReference type="EMBL" id="LSRQ01003599">
    <property type="protein sequence ID" value="OAY71154.1"/>
    <property type="molecule type" value="Genomic_DNA"/>
</dbReference>
<keyword evidence="11 12" id="KW-0961">Cell wall biogenesis/degradation</keyword>
<evidence type="ECO:0000256" key="12">
    <source>
        <dbReference type="RuleBase" id="RU363127"/>
    </source>
</evidence>
<dbReference type="PANTHER" id="PTHR10896:SF17">
    <property type="entry name" value="BETA-1,4-XYLOSYLTRANSFERASE IRX14H-RELATED"/>
    <property type="match status" value="1"/>
</dbReference>
<dbReference type="PANTHER" id="PTHR10896">
    <property type="entry name" value="GALACTOSYLGALACTOSYLXYLOSYLPROTEIN 3-BETA-GLUCURONOSYLTRANSFERASE BETA-1,3-GLUCURONYLTRANSFERASE"/>
    <property type="match status" value="1"/>
</dbReference>
<dbReference type="AlphaFoldDB" id="A0A199V273"/>
<dbReference type="Proteomes" id="UP000092600">
    <property type="component" value="Unassembled WGS sequence"/>
</dbReference>
<dbReference type="GO" id="GO:0009834">
    <property type="term" value="P:plant-type secondary cell wall biogenesis"/>
    <property type="evidence" value="ECO:0007669"/>
    <property type="project" value="TreeGrafter"/>
</dbReference>
<keyword evidence="7" id="KW-1133">Transmembrane helix</keyword>
<dbReference type="EC" id="2.4.-.-" evidence="12"/>
<evidence type="ECO:0000256" key="11">
    <source>
        <dbReference type="ARBA" id="ARBA00023316"/>
    </source>
</evidence>
<keyword evidence="3" id="KW-0328">Glycosyltransferase</keyword>
<feature type="region of interest" description="Disordered" evidence="13">
    <location>
        <begin position="105"/>
        <end position="133"/>
    </location>
</feature>
<dbReference type="STRING" id="4615.A0A199V273"/>
<evidence type="ECO:0000256" key="7">
    <source>
        <dbReference type="ARBA" id="ARBA00022989"/>
    </source>
</evidence>
<comment type="subcellular location">
    <subcellularLocation>
        <location evidence="1 12">Golgi apparatus membrane</location>
        <topology evidence="1 12">Single-pass type II membrane protein</topology>
    </subcellularLocation>
</comment>
<dbReference type="Gene3D" id="3.90.550.10">
    <property type="entry name" value="Spore Coat Polysaccharide Biosynthesis Protein SpsA, Chain A"/>
    <property type="match status" value="1"/>
</dbReference>
<evidence type="ECO:0000256" key="1">
    <source>
        <dbReference type="ARBA" id="ARBA00004323"/>
    </source>
</evidence>
<comment type="caution">
    <text evidence="14">The sequence shown here is derived from an EMBL/GenBank/DDBJ whole genome shotgun (WGS) entry which is preliminary data.</text>
</comment>
<accession>A0A199V273</accession>
<feature type="region of interest" description="Disordered" evidence="13">
    <location>
        <begin position="383"/>
        <end position="454"/>
    </location>
</feature>
<comment type="function">
    <text evidence="12">Involved in the synthesis of glucuronoxylan hemicellulose in secondary cell walls.</text>
</comment>
<evidence type="ECO:0000256" key="10">
    <source>
        <dbReference type="ARBA" id="ARBA00023180"/>
    </source>
</evidence>
<keyword evidence="10" id="KW-0325">Glycoprotein</keyword>
<keyword evidence="9" id="KW-0472">Membrane</keyword>
<dbReference type="GO" id="GO:0042285">
    <property type="term" value="F:xylosyltransferase activity"/>
    <property type="evidence" value="ECO:0007669"/>
    <property type="project" value="TreeGrafter"/>
</dbReference>
<evidence type="ECO:0000256" key="6">
    <source>
        <dbReference type="ARBA" id="ARBA00022968"/>
    </source>
</evidence>
<feature type="compositionally biased region" description="Pro residues" evidence="13">
    <location>
        <begin position="119"/>
        <end position="133"/>
    </location>
</feature>
<feature type="region of interest" description="Disordered" evidence="13">
    <location>
        <begin position="1"/>
        <end position="21"/>
    </location>
</feature>
<evidence type="ECO:0000256" key="5">
    <source>
        <dbReference type="ARBA" id="ARBA00022692"/>
    </source>
</evidence>
<keyword evidence="5" id="KW-0812">Transmembrane</keyword>
<evidence type="ECO:0000256" key="2">
    <source>
        <dbReference type="ARBA" id="ARBA00007706"/>
    </source>
</evidence>
<keyword evidence="6 12" id="KW-0735">Signal-anchor</keyword>
<evidence type="ECO:0000256" key="8">
    <source>
        <dbReference type="ARBA" id="ARBA00023034"/>
    </source>
</evidence>
<keyword evidence="4 12" id="KW-0808">Transferase</keyword>
<dbReference type="InterPro" id="IPR005027">
    <property type="entry name" value="Glyco_trans_43"/>
</dbReference>